<keyword evidence="5" id="KW-0479">Metal-binding</keyword>
<keyword evidence="8" id="KW-0833">Ubl conjugation pathway</keyword>
<dbReference type="EMBL" id="OX459122">
    <property type="protein sequence ID" value="CAI9105195.1"/>
    <property type="molecule type" value="Genomic_DNA"/>
</dbReference>
<dbReference type="AlphaFoldDB" id="A0AAV1DDU7"/>
<keyword evidence="9" id="KW-0862">Zinc</keyword>
<keyword evidence="4" id="KW-0808">Transferase</keyword>
<evidence type="ECO:0000256" key="4">
    <source>
        <dbReference type="ARBA" id="ARBA00022679"/>
    </source>
</evidence>
<comment type="catalytic activity">
    <reaction evidence="1">
        <text>[E2 ubiquitin-conjugating enzyme]-S-ubiquitinyl-L-cysteine + [acceptor protein]-L-lysine = [E2 ubiquitin-conjugating enzyme]-L-cysteine + [acceptor protein]-N(6)-ubiquitinyl-L-lysine.</text>
        <dbReference type="EC" id="2.3.2.31"/>
    </reaction>
</comment>
<organism evidence="11 12">
    <name type="scientific">Oldenlandia corymbosa var. corymbosa</name>
    <dbReference type="NCBI Taxonomy" id="529605"/>
    <lineage>
        <taxon>Eukaryota</taxon>
        <taxon>Viridiplantae</taxon>
        <taxon>Streptophyta</taxon>
        <taxon>Embryophyta</taxon>
        <taxon>Tracheophyta</taxon>
        <taxon>Spermatophyta</taxon>
        <taxon>Magnoliopsida</taxon>
        <taxon>eudicotyledons</taxon>
        <taxon>Gunneridae</taxon>
        <taxon>Pentapetalae</taxon>
        <taxon>asterids</taxon>
        <taxon>lamiids</taxon>
        <taxon>Gentianales</taxon>
        <taxon>Rubiaceae</taxon>
        <taxon>Rubioideae</taxon>
        <taxon>Spermacoceae</taxon>
        <taxon>Hedyotis-Oldenlandia complex</taxon>
        <taxon>Oldenlandia</taxon>
    </lineage>
</organism>
<gene>
    <name evidence="11" type="ORF">OLC1_LOCUS13945</name>
</gene>
<evidence type="ECO:0000256" key="7">
    <source>
        <dbReference type="ARBA" id="ARBA00022771"/>
    </source>
</evidence>
<protein>
    <recommendedName>
        <fullName evidence="3">RBR-type E3 ubiquitin transferase</fullName>
        <ecNumber evidence="3">2.3.2.31</ecNumber>
    </recommendedName>
</protein>
<dbReference type="GO" id="GO:0008270">
    <property type="term" value="F:zinc ion binding"/>
    <property type="evidence" value="ECO:0007669"/>
    <property type="project" value="UniProtKB-KW"/>
</dbReference>
<evidence type="ECO:0000256" key="5">
    <source>
        <dbReference type="ARBA" id="ARBA00022723"/>
    </source>
</evidence>
<dbReference type="InterPro" id="IPR044066">
    <property type="entry name" value="TRIAD_supradom"/>
</dbReference>
<dbReference type="SMART" id="SM00647">
    <property type="entry name" value="IBR"/>
    <property type="match status" value="2"/>
</dbReference>
<evidence type="ECO:0000256" key="8">
    <source>
        <dbReference type="ARBA" id="ARBA00022786"/>
    </source>
</evidence>
<feature type="domain" description="RING-type" evidence="10">
    <location>
        <begin position="27"/>
        <end position="247"/>
    </location>
</feature>
<dbReference type="GO" id="GO:0061630">
    <property type="term" value="F:ubiquitin protein ligase activity"/>
    <property type="evidence" value="ECO:0007669"/>
    <property type="project" value="UniProtKB-EC"/>
</dbReference>
<evidence type="ECO:0000259" key="10">
    <source>
        <dbReference type="PROSITE" id="PS51873"/>
    </source>
</evidence>
<name>A0AAV1DDU7_OLDCO</name>
<dbReference type="InterPro" id="IPR031127">
    <property type="entry name" value="E3_UB_ligase_RBR"/>
</dbReference>
<dbReference type="GO" id="GO:0016567">
    <property type="term" value="P:protein ubiquitination"/>
    <property type="evidence" value="ECO:0007669"/>
    <property type="project" value="InterPro"/>
</dbReference>
<comment type="cofactor">
    <cofactor evidence="2">
        <name>Zn(2+)</name>
        <dbReference type="ChEBI" id="CHEBI:29105"/>
    </cofactor>
</comment>
<evidence type="ECO:0000256" key="3">
    <source>
        <dbReference type="ARBA" id="ARBA00012251"/>
    </source>
</evidence>
<dbReference type="InterPro" id="IPR002867">
    <property type="entry name" value="IBR_dom"/>
</dbReference>
<dbReference type="CDD" id="cd22584">
    <property type="entry name" value="Rcat_RBR_unk"/>
    <property type="match status" value="1"/>
</dbReference>
<evidence type="ECO:0000313" key="12">
    <source>
        <dbReference type="Proteomes" id="UP001161247"/>
    </source>
</evidence>
<dbReference type="Pfam" id="PF01485">
    <property type="entry name" value="IBR"/>
    <property type="match status" value="2"/>
</dbReference>
<dbReference type="PROSITE" id="PS51873">
    <property type="entry name" value="TRIAD"/>
    <property type="match status" value="1"/>
</dbReference>
<evidence type="ECO:0000256" key="1">
    <source>
        <dbReference type="ARBA" id="ARBA00001798"/>
    </source>
</evidence>
<keyword evidence="7" id="KW-0863">Zinc-finger</keyword>
<dbReference type="Proteomes" id="UP001161247">
    <property type="component" value="Chromosome 5"/>
</dbReference>
<keyword evidence="12" id="KW-1185">Reference proteome</keyword>
<keyword evidence="6" id="KW-0677">Repeat</keyword>
<evidence type="ECO:0000256" key="9">
    <source>
        <dbReference type="ARBA" id="ARBA00022833"/>
    </source>
</evidence>
<evidence type="ECO:0000256" key="6">
    <source>
        <dbReference type="ARBA" id="ARBA00022737"/>
    </source>
</evidence>
<evidence type="ECO:0000256" key="2">
    <source>
        <dbReference type="ARBA" id="ARBA00001947"/>
    </source>
</evidence>
<sequence>MVSVMESYSKRKIEAQSSSGHGKVVLRRETCVICLEKTYSHKMVSLHHDWHHFRCVSCVKKHAEVKLLEGLLPECPHEGCKSSIKIANCKKILSPKLVTLIEERLKESQIPVRDRIYCPYPKCSNLMSKAEVLKYTRSVTWKSYLYSGFRRCLKCDKAFCVYCKIPWHDRLTCSEYQKKHPYSCFEESKLISLAERHSWRQCIKCSHMIELSAGCYHIKCRCGYQFCYACGVEWKYGKAYCRCPAWNENLIIYS</sequence>
<dbReference type="SUPFAM" id="SSF57850">
    <property type="entry name" value="RING/U-box"/>
    <property type="match status" value="3"/>
</dbReference>
<dbReference type="Gene3D" id="1.20.120.1750">
    <property type="match status" value="1"/>
</dbReference>
<reference evidence="11" key="1">
    <citation type="submission" date="2023-03" db="EMBL/GenBank/DDBJ databases">
        <authorList>
            <person name="Julca I."/>
        </authorList>
    </citation>
    <scope>NUCLEOTIDE SEQUENCE</scope>
</reference>
<evidence type="ECO:0000313" key="11">
    <source>
        <dbReference type="EMBL" id="CAI9105195.1"/>
    </source>
</evidence>
<dbReference type="PANTHER" id="PTHR11685">
    <property type="entry name" value="RBR FAMILY RING FINGER AND IBR DOMAIN-CONTAINING"/>
    <property type="match status" value="1"/>
</dbReference>
<proteinExistence type="predicted"/>
<accession>A0AAV1DDU7</accession>
<dbReference type="EC" id="2.3.2.31" evidence="3"/>